<gene>
    <name evidence="3" type="ORF">RFH51_19310</name>
</gene>
<dbReference type="PANTHER" id="PTHR43681">
    <property type="entry name" value="TRANSMEMBRANE GTPASE FZO"/>
    <property type="match status" value="1"/>
</dbReference>
<evidence type="ECO:0000313" key="4">
    <source>
        <dbReference type="Proteomes" id="UP001243195"/>
    </source>
</evidence>
<dbReference type="InterPro" id="IPR045063">
    <property type="entry name" value="Dynamin_N"/>
</dbReference>
<dbReference type="Gene3D" id="3.40.50.300">
    <property type="entry name" value="P-loop containing nucleotide triphosphate hydrolases"/>
    <property type="match status" value="1"/>
</dbReference>
<comment type="caution">
    <text evidence="3">The sequence shown here is derived from an EMBL/GenBank/DDBJ whole genome shotgun (WGS) entry which is preliminary data.</text>
</comment>
<dbReference type="AlphaFoldDB" id="A0AAW8JM26"/>
<dbReference type="Proteomes" id="UP001243195">
    <property type="component" value="Unassembled WGS sequence"/>
</dbReference>
<dbReference type="PROSITE" id="PS51718">
    <property type="entry name" value="G_DYNAMIN_2"/>
    <property type="match status" value="1"/>
</dbReference>
<feature type="coiled-coil region" evidence="1">
    <location>
        <begin position="445"/>
        <end position="479"/>
    </location>
</feature>
<organism evidence="3 4">
    <name type="scientific">Acinetobacter gerneri</name>
    <dbReference type="NCBI Taxonomy" id="202952"/>
    <lineage>
        <taxon>Bacteria</taxon>
        <taxon>Pseudomonadati</taxon>
        <taxon>Pseudomonadota</taxon>
        <taxon>Gammaproteobacteria</taxon>
        <taxon>Moraxellales</taxon>
        <taxon>Moraxellaceae</taxon>
        <taxon>Acinetobacter</taxon>
    </lineage>
</organism>
<dbReference type="InterPro" id="IPR027417">
    <property type="entry name" value="P-loop_NTPase"/>
</dbReference>
<evidence type="ECO:0000313" key="3">
    <source>
        <dbReference type="EMBL" id="MDQ9073589.1"/>
    </source>
</evidence>
<dbReference type="InterPro" id="IPR030381">
    <property type="entry name" value="G_DYNAMIN_dom"/>
</dbReference>
<dbReference type="Pfam" id="PF00350">
    <property type="entry name" value="Dynamin_N"/>
    <property type="match status" value="1"/>
</dbReference>
<proteinExistence type="predicted"/>
<name>A0AAW8JM26_9GAMM</name>
<reference evidence="3" key="1">
    <citation type="submission" date="2023-08" db="EMBL/GenBank/DDBJ databases">
        <title>Emergence of clinically-relevant ST2 carbapenem-resistant Acinetobacter baumannii strains in hospital sewages in Zhejiang, East of China.</title>
        <authorList>
            <person name="Kaichao C."/>
            <person name="Zhang R."/>
        </authorList>
    </citation>
    <scope>NUCLEOTIDE SEQUENCE</scope>
    <source>
        <strain evidence="3">M-SY-60</strain>
    </source>
</reference>
<dbReference type="CDD" id="cd00882">
    <property type="entry name" value="Ras_like_GTPase"/>
    <property type="match status" value="1"/>
</dbReference>
<evidence type="ECO:0000259" key="2">
    <source>
        <dbReference type="PROSITE" id="PS51718"/>
    </source>
</evidence>
<dbReference type="PANTHER" id="PTHR43681:SF1">
    <property type="entry name" value="SARCALUMENIN"/>
    <property type="match status" value="1"/>
</dbReference>
<dbReference type="GO" id="GO:0005525">
    <property type="term" value="F:GTP binding"/>
    <property type="evidence" value="ECO:0007669"/>
    <property type="project" value="InterPro"/>
</dbReference>
<dbReference type="EMBL" id="JAVIDA010000051">
    <property type="protein sequence ID" value="MDQ9073589.1"/>
    <property type="molecule type" value="Genomic_DNA"/>
</dbReference>
<feature type="domain" description="Dynamin-type G" evidence="2">
    <location>
        <begin position="63"/>
        <end position="399"/>
    </location>
</feature>
<dbReference type="RefSeq" id="WP_308957449.1">
    <property type="nucleotide sequence ID" value="NZ_JAVICY010000053.1"/>
</dbReference>
<evidence type="ECO:0000256" key="1">
    <source>
        <dbReference type="SAM" id="Coils"/>
    </source>
</evidence>
<accession>A0AAW8JM26</accession>
<dbReference type="InterPro" id="IPR051943">
    <property type="entry name" value="TRAFAC_Dynamin-like_GTPase"/>
</dbReference>
<sequence>MGTNIDILREEAQALLELEKNLLLQMSEKGVLDHANEQNQATLDTTSVEQELVILRGEALKVTELEMVLAVVGTMKAGKSTTINAIVGREILPNRNAPMTAIPTLIKHSNGQKQPHLTFSEKASQPANQLVRDLKKCFQQEKYTATLEKLRTDKDLYLTVERIQQGIEVVNDAVGEKQIFDFLVSINDLVRIAPHFDLEFPFEQYQEVDQLPVIEVEFAHLQEMEEQGGKLILLDTPGPNEAGQTHLRPMLQDQLKKASAVLAVMDYTQLKSEADAQVREDIQGIAHTAKNRIYALVNKFDNCDRNGMKEPEVKTFVEGLTEGVIKQENTYPVAAKWAYLANRAKNERFEDGSLPDIEDTDWVDDFYQEAGLRRESHRTPERIVEAIDDLWQDSLFSQPLKEVIAESHKKAAFVALDSAVDKLDECSEKINTVLSVKETAIHKTTDELQRVITQLEQNIKSIDDAQLQAENSIQELQNNFSLEINEFIHDQFDYAKSSVIQKTSEGNLQAAKIKKYKKNTRQEKKSLKDIFSSILENIGRTFANVTVDKDQGRILYDPANPIIDFDDDKAAATVFLKQIGEILPLINMKINQEVEQQLDTLLESFESQFKDKILVQAQEAIQKVNQTLSMGGFDDIQLSLPSHKKLALKTSSAKMMKNIMDVTSYKETRSRVKDSKVSKVLNWLSDSWGREDYTVTVKNYTIDMDKVSEEIQKSLEQSQKEIQTALQQEINAPLKQASDQFFKAFKQKIMGLTADIQNSLDAKQQSQQNEQDGLEIILAFKNESQNIQARTQQIKSIVLQKL</sequence>
<dbReference type="SUPFAM" id="SSF52540">
    <property type="entry name" value="P-loop containing nucleoside triphosphate hydrolases"/>
    <property type="match status" value="1"/>
</dbReference>
<protein>
    <submittedName>
        <fullName evidence="3">Dynamin family protein</fullName>
    </submittedName>
</protein>
<feature type="coiled-coil region" evidence="1">
    <location>
        <begin position="697"/>
        <end position="728"/>
    </location>
</feature>
<keyword evidence="1" id="KW-0175">Coiled coil</keyword>